<feature type="region of interest" description="Disordered" evidence="1">
    <location>
        <begin position="1"/>
        <end position="87"/>
    </location>
</feature>
<sequence length="223" mass="23185">MAKLPSAARRPCACPSPPPAGLSEAEAATRRALARPRASSLLLQRSSPAPPPSPPPPGAPPRLQPPPLKHLHPHDGQLALPDGDGVTPVSSCARSLMDIVGDELVGAGNVARLFCALCFASDHSRSTCLLVVPDATVLATDAEEAEEEEEDPKELVFEDGAGDDVDALPVVEAEGFALAVNIVEAKEEEEDPEELVFESDASGDVDAVPAVEADGFIPLQVGR</sequence>
<evidence type="ECO:0000256" key="1">
    <source>
        <dbReference type="SAM" id="MobiDB-lite"/>
    </source>
</evidence>
<protein>
    <submittedName>
        <fullName evidence="2">Uncharacterized protein</fullName>
    </submittedName>
</protein>
<evidence type="ECO:0000313" key="3">
    <source>
        <dbReference type="Proteomes" id="UP001231189"/>
    </source>
</evidence>
<feature type="compositionally biased region" description="Low complexity" evidence="1">
    <location>
        <begin position="35"/>
        <end position="47"/>
    </location>
</feature>
<comment type="caution">
    <text evidence="2">The sequence shown here is derived from an EMBL/GenBank/DDBJ whole genome shotgun (WGS) entry which is preliminary data.</text>
</comment>
<name>A0AAD8TLE1_LOLMU</name>
<keyword evidence="3" id="KW-1185">Reference proteome</keyword>
<dbReference type="EMBL" id="JAUUTY010000002">
    <property type="protein sequence ID" value="KAK1683756.1"/>
    <property type="molecule type" value="Genomic_DNA"/>
</dbReference>
<reference evidence="2" key="1">
    <citation type="submission" date="2023-07" db="EMBL/GenBank/DDBJ databases">
        <title>A chromosome-level genome assembly of Lolium multiflorum.</title>
        <authorList>
            <person name="Chen Y."/>
            <person name="Copetti D."/>
            <person name="Kolliker R."/>
            <person name="Studer B."/>
        </authorList>
    </citation>
    <scope>NUCLEOTIDE SEQUENCE</scope>
    <source>
        <strain evidence="2">02402/16</strain>
        <tissue evidence="2">Leaf</tissue>
    </source>
</reference>
<dbReference type="AlphaFoldDB" id="A0AAD8TLE1"/>
<proteinExistence type="predicted"/>
<gene>
    <name evidence="2" type="ORF">QYE76_044604</name>
</gene>
<feature type="compositionally biased region" description="Pro residues" evidence="1">
    <location>
        <begin position="48"/>
        <end position="68"/>
    </location>
</feature>
<evidence type="ECO:0000313" key="2">
    <source>
        <dbReference type="EMBL" id="KAK1683756.1"/>
    </source>
</evidence>
<accession>A0AAD8TLE1</accession>
<feature type="compositionally biased region" description="Low complexity" evidence="1">
    <location>
        <begin position="1"/>
        <end position="13"/>
    </location>
</feature>
<organism evidence="2 3">
    <name type="scientific">Lolium multiflorum</name>
    <name type="common">Italian ryegrass</name>
    <name type="synonym">Lolium perenne subsp. multiflorum</name>
    <dbReference type="NCBI Taxonomy" id="4521"/>
    <lineage>
        <taxon>Eukaryota</taxon>
        <taxon>Viridiplantae</taxon>
        <taxon>Streptophyta</taxon>
        <taxon>Embryophyta</taxon>
        <taxon>Tracheophyta</taxon>
        <taxon>Spermatophyta</taxon>
        <taxon>Magnoliopsida</taxon>
        <taxon>Liliopsida</taxon>
        <taxon>Poales</taxon>
        <taxon>Poaceae</taxon>
        <taxon>BOP clade</taxon>
        <taxon>Pooideae</taxon>
        <taxon>Poodae</taxon>
        <taxon>Poeae</taxon>
        <taxon>Poeae Chloroplast Group 2 (Poeae type)</taxon>
        <taxon>Loliodinae</taxon>
        <taxon>Loliinae</taxon>
        <taxon>Lolium</taxon>
    </lineage>
</organism>
<dbReference type="Proteomes" id="UP001231189">
    <property type="component" value="Unassembled WGS sequence"/>
</dbReference>